<feature type="chain" id="PRO_5045534706" evidence="1">
    <location>
        <begin position="21"/>
        <end position="1059"/>
    </location>
</feature>
<feature type="signal peptide" evidence="1">
    <location>
        <begin position="1"/>
        <end position="20"/>
    </location>
</feature>
<dbReference type="SUPFAM" id="SSF69304">
    <property type="entry name" value="Tricorn protease N-terminal domain"/>
    <property type="match status" value="1"/>
</dbReference>
<evidence type="ECO:0000256" key="1">
    <source>
        <dbReference type="SAM" id="SignalP"/>
    </source>
</evidence>
<dbReference type="InterPro" id="IPR011659">
    <property type="entry name" value="WD40"/>
</dbReference>
<dbReference type="SUPFAM" id="SSF51556">
    <property type="entry name" value="Metallo-dependent hydrolases"/>
    <property type="match status" value="1"/>
</dbReference>
<sequence>MIKRALVASLLSLMAATAGASLPLASARHISFETDQGTWMAPDVAPDGKSILFDLLGDIYSIGSSGGQARLVLSGPAFDANPVFSPDGKQFAFISDRSGASNLWIANSDGSNPRQLSQDEGAVVWTGPSWSPDGRYVYASRMVHATLAFEVFLFNKDGGLGTQVTKAKPSGTEDFDNRRNVLGAVISPDGRYMYFSSKGGTTWTEKEPPQWSITRRDLRTGKDEEIVQSLGEALQPAVSHDGRKLVYASRHLNDTGLRIRDLSSGDDQWLLYPVDRDGHDGGYYANLLPRYTFTSDDRALILSVGGKIKRLELAGRKLSDIPFTAKVELDIGPQTRVEQHEETGPVRVRVIQRPRQSPDGRSVVFSALGQLYLLDLQANARPRPLAAGYQPSWSPDGRTISFVTWNPLEGGQVWTLSARGRSAPKQLTKEAAYYTEPVFSSDGKSVLALRASHYDRLRTRSEIDPSRATDIIRLPAGGGDAQLIAHAHGARFLDVGREPNLIRFFTPEGVKTLRTDEPSSEPRRVVVILSRHPSQYVDGPAPVDEVRLSPDGQWALAKAASQLYLVAVPPSLGEEPAVVNLLSPATKVVKLTAVGADYFGWADEGRTITWSVGSSFRRVSLSNVTDAEKSAERFDAVVEVKRDVPEGTVVLRGATVITMRGDEVLPNADVVVVNNKIVGVGAQGSVQVPAGAVVRDVSGKYIVPGFVDTHAHWAEIRRDILEPNQWPFLANLAYGVTSGLDVQPFTVDVFGYQDMIDAGLMLGPRAYSTGPGVFVSSEIHSEADARNVLTRYRDYYRTRNIKSYMVGGRQERQFMIQGASALGMMPTTEGASDLRLNLTHALDGFAGNEHALPISPLHKDVVELFAKSRISYTPTISVLYGGKPALYEMTIGHVPQGDAKVQRFIPGGLLDVKTRTQKWTRHEDQTYPTFAADALAIQRAGGLVGVGSHGEMQGIGYHWELEAYASGGATPHEVLRAATIGSSEVIGRATEIGSIEPGKFADLLILDRDPLANITNTNSLRFVMKNGRMYDANTLDEVWPREKKLERQWFWSDAPDMTR</sequence>
<dbReference type="EMBL" id="JBHSDU010000003">
    <property type="protein sequence ID" value="MFC4309069.1"/>
    <property type="molecule type" value="Genomic_DNA"/>
</dbReference>
<dbReference type="Gene3D" id="2.30.40.10">
    <property type="entry name" value="Urease, subunit C, domain 1"/>
    <property type="match status" value="2"/>
</dbReference>
<name>A0ABV8SRH8_9GAMM</name>
<evidence type="ECO:0000313" key="3">
    <source>
        <dbReference type="EMBL" id="MFC4309069.1"/>
    </source>
</evidence>
<dbReference type="SUPFAM" id="SSF82171">
    <property type="entry name" value="DPP6 N-terminal domain-like"/>
    <property type="match status" value="1"/>
</dbReference>
<dbReference type="InterPro" id="IPR032466">
    <property type="entry name" value="Metal_Hydrolase"/>
</dbReference>
<reference evidence="4" key="1">
    <citation type="journal article" date="2019" name="Int. J. Syst. Evol. Microbiol.">
        <title>The Global Catalogue of Microorganisms (GCM) 10K type strain sequencing project: providing services to taxonomists for standard genome sequencing and annotation.</title>
        <authorList>
            <consortium name="The Broad Institute Genomics Platform"/>
            <consortium name="The Broad Institute Genome Sequencing Center for Infectious Disease"/>
            <person name="Wu L."/>
            <person name="Ma J."/>
        </authorList>
    </citation>
    <scope>NUCLEOTIDE SEQUENCE [LARGE SCALE GENOMIC DNA]</scope>
    <source>
        <strain evidence="4">CGMCC 1.10759</strain>
    </source>
</reference>
<dbReference type="PANTHER" id="PTHR43135">
    <property type="entry name" value="ALPHA-D-RIBOSE 1-METHYLPHOSPHONATE 5-TRIPHOSPHATE DIPHOSPHATASE"/>
    <property type="match status" value="1"/>
</dbReference>
<accession>A0ABV8SRH8</accession>
<dbReference type="InterPro" id="IPR011042">
    <property type="entry name" value="6-blade_b-propeller_TolB-like"/>
</dbReference>
<dbReference type="Pfam" id="PF01979">
    <property type="entry name" value="Amidohydro_1"/>
    <property type="match status" value="1"/>
</dbReference>
<dbReference type="Gene3D" id="2.120.10.30">
    <property type="entry name" value="TolB, C-terminal domain"/>
    <property type="match status" value="3"/>
</dbReference>
<dbReference type="InterPro" id="IPR006680">
    <property type="entry name" value="Amidohydro-rel"/>
</dbReference>
<dbReference type="Gene3D" id="1.20.58.520">
    <property type="entry name" value="Amidohydrolase"/>
    <property type="match status" value="1"/>
</dbReference>
<feature type="domain" description="Amidohydrolase-related" evidence="2">
    <location>
        <begin position="964"/>
        <end position="1028"/>
    </location>
</feature>
<protein>
    <submittedName>
        <fullName evidence="3">Amidohydrolase family protein</fullName>
    </submittedName>
</protein>
<evidence type="ECO:0000259" key="2">
    <source>
        <dbReference type="Pfam" id="PF01979"/>
    </source>
</evidence>
<gene>
    <name evidence="3" type="ORF">ACFPN2_08255</name>
</gene>
<comment type="caution">
    <text evidence="3">The sequence shown here is derived from an EMBL/GenBank/DDBJ whole genome shotgun (WGS) entry which is preliminary data.</text>
</comment>
<proteinExistence type="predicted"/>
<organism evidence="3 4">
    <name type="scientific">Steroidobacter flavus</name>
    <dbReference type="NCBI Taxonomy" id="1842136"/>
    <lineage>
        <taxon>Bacteria</taxon>
        <taxon>Pseudomonadati</taxon>
        <taxon>Pseudomonadota</taxon>
        <taxon>Gammaproteobacteria</taxon>
        <taxon>Steroidobacterales</taxon>
        <taxon>Steroidobacteraceae</taxon>
        <taxon>Steroidobacter</taxon>
    </lineage>
</organism>
<dbReference type="Gene3D" id="3.30.110.90">
    <property type="entry name" value="Amidohydrolase"/>
    <property type="match status" value="1"/>
</dbReference>
<dbReference type="Gene3D" id="3.20.20.140">
    <property type="entry name" value="Metal-dependent hydrolases"/>
    <property type="match status" value="1"/>
</dbReference>
<dbReference type="PANTHER" id="PTHR43135:SF3">
    <property type="entry name" value="ALPHA-D-RIBOSE 1-METHYLPHOSPHONATE 5-TRIPHOSPHATE DIPHOSPHATASE"/>
    <property type="match status" value="1"/>
</dbReference>
<dbReference type="Pfam" id="PF07676">
    <property type="entry name" value="PD40"/>
    <property type="match status" value="4"/>
</dbReference>
<dbReference type="Proteomes" id="UP001595904">
    <property type="component" value="Unassembled WGS sequence"/>
</dbReference>
<keyword evidence="4" id="KW-1185">Reference proteome</keyword>
<dbReference type="SUPFAM" id="SSF51338">
    <property type="entry name" value="Composite domain of metallo-dependent hydrolases"/>
    <property type="match status" value="1"/>
</dbReference>
<dbReference type="InterPro" id="IPR011059">
    <property type="entry name" value="Metal-dep_hydrolase_composite"/>
</dbReference>
<keyword evidence="1" id="KW-0732">Signal</keyword>
<evidence type="ECO:0000313" key="4">
    <source>
        <dbReference type="Proteomes" id="UP001595904"/>
    </source>
</evidence>
<dbReference type="InterPro" id="IPR051781">
    <property type="entry name" value="Metallo-dep_Hydrolase"/>
</dbReference>
<dbReference type="RefSeq" id="WP_380596133.1">
    <property type="nucleotide sequence ID" value="NZ_JBHSDU010000003.1"/>
</dbReference>